<organism evidence="2 3">
    <name type="scientific">Pseudomonas syringae pv. actinidiae ICMP 18807</name>
    <dbReference type="NCBI Taxonomy" id="1194404"/>
    <lineage>
        <taxon>Bacteria</taxon>
        <taxon>Pseudomonadati</taxon>
        <taxon>Pseudomonadota</taxon>
        <taxon>Gammaproteobacteria</taxon>
        <taxon>Pseudomonadales</taxon>
        <taxon>Pseudomonadaceae</taxon>
        <taxon>Pseudomonas</taxon>
        <taxon>Pseudomonas syringae</taxon>
    </lineage>
</organism>
<reference evidence="2 3" key="1">
    <citation type="journal article" date="2013" name="PLoS Pathog.">
        <title>Genomic analysis of the Kiwifruit pathogen Pseudomonas syringae pv. actinidiae provides insight into the origins of an emergent plant disease.</title>
        <authorList>
            <person name="McCann H.C."/>
            <person name="Rikkerink E.H."/>
            <person name="Bertels F."/>
            <person name="Fiers M."/>
            <person name="Lu A."/>
            <person name="Rees-George J."/>
            <person name="Andersen M.T."/>
            <person name="Gleave A.P."/>
            <person name="Haubold B."/>
            <person name="Wohlers M.W."/>
            <person name="Guttman D.S."/>
            <person name="Wang P.W."/>
            <person name="Straub C."/>
            <person name="Vanneste J.L."/>
            <person name="Rainey P.B."/>
            <person name="Templeton M.D."/>
        </authorList>
    </citation>
    <scope>NUCLEOTIDE SEQUENCE [LARGE SCALE GENOMIC DNA]</scope>
    <source>
        <strain evidence="2 3">ICMP 18807</strain>
    </source>
</reference>
<dbReference type="Pfam" id="PF13524">
    <property type="entry name" value="Glyco_trans_1_2"/>
    <property type="match status" value="1"/>
</dbReference>
<accession>S6UKD4</accession>
<dbReference type="GO" id="GO:0016740">
    <property type="term" value="F:transferase activity"/>
    <property type="evidence" value="ECO:0007669"/>
    <property type="project" value="UniProtKB-KW"/>
</dbReference>
<sequence length="88" mass="9377">AGLPVVTTAQGVSGLSVTNGEHYLGSEDASGLATLIVEYADKPARLEQIGEAGRVYVRARHDWSVSAAQLEVIYTRFSQPKQGSRSCV</sequence>
<protein>
    <submittedName>
        <fullName evidence="2">Glycosyl transferase, group 1 family protein PslH</fullName>
    </submittedName>
</protein>
<name>S6UKD4_PSESF</name>
<dbReference type="Gene3D" id="3.40.50.2000">
    <property type="entry name" value="Glycogen Phosphorylase B"/>
    <property type="match status" value="1"/>
</dbReference>
<evidence type="ECO:0000313" key="2">
    <source>
        <dbReference type="EMBL" id="EPN42301.1"/>
    </source>
</evidence>
<evidence type="ECO:0000259" key="1">
    <source>
        <dbReference type="Pfam" id="PF13524"/>
    </source>
</evidence>
<keyword evidence="2" id="KW-0808">Transferase</keyword>
<proteinExistence type="predicted"/>
<dbReference type="SUPFAM" id="SSF53756">
    <property type="entry name" value="UDP-Glycosyltransferase/glycogen phosphorylase"/>
    <property type="match status" value="1"/>
</dbReference>
<dbReference type="EMBL" id="AOKG01001896">
    <property type="protein sequence ID" value="EPN42301.1"/>
    <property type="molecule type" value="Genomic_DNA"/>
</dbReference>
<evidence type="ECO:0000313" key="3">
    <source>
        <dbReference type="Proteomes" id="UP000015729"/>
    </source>
</evidence>
<feature type="domain" description="Spore protein YkvP/CgeB glycosyl transferase-like" evidence="1">
    <location>
        <begin position="2"/>
        <end position="70"/>
    </location>
</feature>
<dbReference type="Proteomes" id="UP000015729">
    <property type="component" value="Unassembled WGS sequence"/>
</dbReference>
<gene>
    <name evidence="2" type="ORF">A244_27739</name>
</gene>
<dbReference type="AlphaFoldDB" id="S6UKD4"/>
<dbReference type="InterPro" id="IPR055259">
    <property type="entry name" value="YkvP/CgeB_Glyco_trans-like"/>
</dbReference>
<dbReference type="PATRIC" id="fig|1194404.4.peg.5713"/>
<feature type="non-terminal residue" evidence="2">
    <location>
        <position position="1"/>
    </location>
</feature>
<comment type="caution">
    <text evidence="2">The sequence shown here is derived from an EMBL/GenBank/DDBJ whole genome shotgun (WGS) entry which is preliminary data.</text>
</comment>